<dbReference type="SUPFAM" id="SSF48498">
    <property type="entry name" value="Tetracyclin repressor-like, C-terminal domain"/>
    <property type="match status" value="1"/>
</dbReference>
<dbReference type="InterPro" id="IPR050109">
    <property type="entry name" value="HTH-type_TetR-like_transc_reg"/>
</dbReference>
<organism evidence="4 5">
    <name type="scientific">Arsenicitalea aurantiaca</name>
    <dbReference type="NCBI Taxonomy" id="1783274"/>
    <lineage>
        <taxon>Bacteria</taxon>
        <taxon>Pseudomonadati</taxon>
        <taxon>Pseudomonadota</taxon>
        <taxon>Alphaproteobacteria</taxon>
        <taxon>Hyphomicrobiales</taxon>
        <taxon>Devosiaceae</taxon>
        <taxon>Arsenicitalea</taxon>
    </lineage>
</organism>
<evidence type="ECO:0000313" key="5">
    <source>
        <dbReference type="Proteomes" id="UP000281547"/>
    </source>
</evidence>
<dbReference type="InterPro" id="IPR001647">
    <property type="entry name" value="HTH_TetR"/>
</dbReference>
<comment type="caution">
    <text evidence="4">The sequence shown here is derived from an EMBL/GenBank/DDBJ whole genome shotgun (WGS) entry which is preliminary data.</text>
</comment>
<feature type="DNA-binding region" description="H-T-H motif" evidence="2">
    <location>
        <begin position="35"/>
        <end position="54"/>
    </location>
</feature>
<dbReference type="OrthoDB" id="7185252at2"/>
<dbReference type="PRINTS" id="PR00455">
    <property type="entry name" value="HTHTETR"/>
</dbReference>
<evidence type="ECO:0000313" key="4">
    <source>
        <dbReference type="EMBL" id="RUT30073.1"/>
    </source>
</evidence>
<dbReference type="PROSITE" id="PS50977">
    <property type="entry name" value="HTH_TETR_2"/>
    <property type="match status" value="1"/>
</dbReference>
<dbReference type="PANTHER" id="PTHR30055:SF226">
    <property type="entry name" value="HTH-TYPE TRANSCRIPTIONAL REGULATOR PKSA"/>
    <property type="match status" value="1"/>
</dbReference>
<evidence type="ECO:0000256" key="2">
    <source>
        <dbReference type="PROSITE-ProRule" id="PRU00335"/>
    </source>
</evidence>
<dbReference type="AlphaFoldDB" id="A0A433X7P7"/>
<dbReference type="Gene3D" id="1.10.357.10">
    <property type="entry name" value="Tetracycline Repressor, domain 2"/>
    <property type="match status" value="1"/>
</dbReference>
<dbReference type="SUPFAM" id="SSF46689">
    <property type="entry name" value="Homeodomain-like"/>
    <property type="match status" value="1"/>
</dbReference>
<dbReference type="GO" id="GO:0000976">
    <property type="term" value="F:transcription cis-regulatory region binding"/>
    <property type="evidence" value="ECO:0007669"/>
    <property type="project" value="TreeGrafter"/>
</dbReference>
<name>A0A433X7P7_9HYPH</name>
<dbReference type="InterPro" id="IPR009057">
    <property type="entry name" value="Homeodomain-like_sf"/>
</dbReference>
<gene>
    <name evidence="4" type="ORF">EMQ25_12130</name>
</gene>
<proteinExistence type="predicted"/>
<evidence type="ECO:0000259" key="3">
    <source>
        <dbReference type="PROSITE" id="PS50977"/>
    </source>
</evidence>
<keyword evidence="1 2" id="KW-0238">DNA-binding</keyword>
<feature type="domain" description="HTH tetR-type" evidence="3">
    <location>
        <begin position="12"/>
        <end position="72"/>
    </location>
</feature>
<accession>A0A433X7P7</accession>
<dbReference type="InterPro" id="IPR036271">
    <property type="entry name" value="Tet_transcr_reg_TetR-rel_C_sf"/>
</dbReference>
<keyword evidence="5" id="KW-1185">Reference proteome</keyword>
<dbReference type="PANTHER" id="PTHR30055">
    <property type="entry name" value="HTH-TYPE TRANSCRIPTIONAL REGULATOR RUTR"/>
    <property type="match status" value="1"/>
</dbReference>
<sequence>MAQGGLRAKHRKQRTEQVLSAAQSLFGKWGYEGTHIEAIAAKASVSTATVYNYFTTKPNLLMELALRHVQVALPERRNLIRDLPDDPVRGILAFEKLLADQATRHLSRDCWRVIMSAQYIEPDGPASRTGARLNTLIRRHYVRLFRTYQQRGRISGDVDPFLLADVIVDVTTAHFGNFVASDTSTVADMLTRGERHIRLIISSMLSEQSAAA</sequence>
<reference evidence="4 5" key="1">
    <citation type="journal article" date="2016" name="Int. J. Syst. Evol. Microbiol.">
        <title>Arsenicitalea aurantiaca gen. nov., sp. nov., a new member of the family Hyphomicrobiaceae, isolated from high-arsenic sediment.</title>
        <authorList>
            <person name="Mu Y."/>
            <person name="Zhou L."/>
            <person name="Zeng X.C."/>
            <person name="Liu L."/>
            <person name="Pan Y."/>
            <person name="Chen X."/>
            <person name="Wang J."/>
            <person name="Li S."/>
            <person name="Li W.J."/>
            <person name="Wang Y."/>
        </authorList>
    </citation>
    <scope>NUCLEOTIDE SEQUENCE [LARGE SCALE GENOMIC DNA]</scope>
    <source>
        <strain evidence="4 5">42-50</strain>
    </source>
</reference>
<dbReference type="EMBL" id="RZNJ01000004">
    <property type="protein sequence ID" value="RUT30073.1"/>
    <property type="molecule type" value="Genomic_DNA"/>
</dbReference>
<dbReference type="RefSeq" id="WP_127188853.1">
    <property type="nucleotide sequence ID" value="NZ_RZNJ01000004.1"/>
</dbReference>
<dbReference type="Pfam" id="PF00440">
    <property type="entry name" value="TetR_N"/>
    <property type="match status" value="1"/>
</dbReference>
<protein>
    <submittedName>
        <fullName evidence="4">TetR/AcrR family transcriptional regulator</fullName>
    </submittedName>
</protein>
<dbReference type="GO" id="GO:0003700">
    <property type="term" value="F:DNA-binding transcription factor activity"/>
    <property type="evidence" value="ECO:0007669"/>
    <property type="project" value="TreeGrafter"/>
</dbReference>
<evidence type="ECO:0000256" key="1">
    <source>
        <dbReference type="ARBA" id="ARBA00023125"/>
    </source>
</evidence>
<dbReference type="Proteomes" id="UP000281547">
    <property type="component" value="Unassembled WGS sequence"/>
</dbReference>